<dbReference type="Gene3D" id="3.40.50.1240">
    <property type="entry name" value="Phosphoglycerate mutase-like"/>
    <property type="match status" value="1"/>
</dbReference>
<dbReference type="SUPFAM" id="SSF53254">
    <property type="entry name" value="Phosphoglycerate mutase-like"/>
    <property type="match status" value="1"/>
</dbReference>
<organism evidence="1">
    <name type="scientific">bioreactor metagenome</name>
    <dbReference type="NCBI Taxonomy" id="1076179"/>
    <lineage>
        <taxon>unclassified sequences</taxon>
        <taxon>metagenomes</taxon>
        <taxon>ecological metagenomes</taxon>
    </lineage>
</organism>
<dbReference type="EMBL" id="VSSQ01012004">
    <property type="protein sequence ID" value="MPM48222.1"/>
    <property type="molecule type" value="Genomic_DNA"/>
</dbReference>
<dbReference type="AlphaFoldDB" id="A0A645A564"/>
<sequence>MQAHPSAARFPGGESMVAMAQRAVSAIRARQDRIADENGAEAVWVAVSHGDIIKAVLADALGLHLDQFQRLVVHPASVSAVRYTPARPYVLTLNSSSGPIRDLLPAEARPGEDAAVGGGAGSAT</sequence>
<proteinExistence type="predicted"/>
<reference evidence="1" key="1">
    <citation type="submission" date="2019-08" db="EMBL/GenBank/DDBJ databases">
        <authorList>
            <person name="Kucharzyk K."/>
            <person name="Murdoch R.W."/>
            <person name="Higgins S."/>
            <person name="Loffler F."/>
        </authorList>
    </citation>
    <scope>NUCLEOTIDE SEQUENCE</scope>
</reference>
<dbReference type="InterPro" id="IPR013078">
    <property type="entry name" value="His_Pase_superF_clade-1"/>
</dbReference>
<name>A0A645A564_9ZZZZ</name>
<accession>A0A645A564</accession>
<dbReference type="InterPro" id="IPR029033">
    <property type="entry name" value="His_PPase_superfam"/>
</dbReference>
<dbReference type="Pfam" id="PF00300">
    <property type="entry name" value="His_Phos_1"/>
    <property type="match status" value="1"/>
</dbReference>
<gene>
    <name evidence="1" type="ORF">SDC9_94946</name>
</gene>
<evidence type="ECO:0000313" key="1">
    <source>
        <dbReference type="EMBL" id="MPM48222.1"/>
    </source>
</evidence>
<protein>
    <submittedName>
        <fullName evidence="1">Uncharacterized protein</fullName>
    </submittedName>
</protein>
<comment type="caution">
    <text evidence="1">The sequence shown here is derived from an EMBL/GenBank/DDBJ whole genome shotgun (WGS) entry which is preliminary data.</text>
</comment>